<dbReference type="GO" id="GO:0004519">
    <property type="term" value="F:endonuclease activity"/>
    <property type="evidence" value="ECO:0007669"/>
    <property type="project" value="InterPro"/>
</dbReference>
<dbReference type="InterPro" id="IPR044925">
    <property type="entry name" value="His-Me_finger_sf"/>
</dbReference>
<dbReference type="SUPFAM" id="SSF54060">
    <property type="entry name" value="His-Me finger endonucleases"/>
    <property type="match status" value="1"/>
</dbReference>
<dbReference type="KEGG" id="vg:26631271"/>
<accession>A0A0K2FNG5</accession>
<dbReference type="InterPro" id="IPR044930">
    <property type="entry name" value="Homing_endonuclease_His-Me"/>
</dbReference>
<evidence type="ECO:0008006" key="3">
    <source>
        <dbReference type="Google" id="ProtNLM"/>
    </source>
</evidence>
<reference evidence="1 2" key="1">
    <citation type="submission" date="2015-07" db="EMBL/GenBank/DDBJ databases">
        <authorList>
            <person name="Rodel H."/>
            <person name="Hlope Z.R."/>
            <person name="Mbambo L.M."/>
            <person name="Mkhwanazi N.P."/>
            <person name="Mvuna L.D."/>
            <person name="Ncobeni N.P."/>
            <person name="Larsen M.H."/>
            <person name="Russell D.A."/>
            <person name="Bowman C.A."/>
            <person name="Pope W.H."/>
            <person name="Mavrich T.N."/>
            <person name="Guerrero C.A."/>
            <person name="Jacobs-Sera D."/>
            <person name="Hendrix R.W."/>
            <person name="Hatfull G.F."/>
        </authorList>
    </citation>
    <scope>NUCLEOTIDE SEQUENCE [LARGE SCALE GENOMIC DNA]</scope>
</reference>
<protein>
    <recommendedName>
        <fullName evidence="3">HNH endonuclease</fullName>
    </recommendedName>
</protein>
<sequence length="138" mass="15815">MNLPEHISSKLVYEQRSERVSTPCWVWTGCTTDNGYAISSVGGEQLVHRGIYRLLVGEITEETLDHLCLIKTCVNPEHMDPCSYQENKRRGMALRETCRFGHELDGVRKRPNGATSRYCKQCQARFQREARVRKKAAA</sequence>
<name>A0A0K2FNG5_9CAUD</name>
<organism evidence="1 2">
    <name type="scientific">Mycobacterium phage HyRo</name>
    <dbReference type="NCBI Taxonomy" id="1698710"/>
    <lineage>
        <taxon>Viruses</taxon>
        <taxon>Duplodnaviria</taxon>
        <taxon>Heunggongvirae</taxon>
        <taxon>Uroviricota</taxon>
        <taxon>Caudoviricetes</taxon>
        <taxon>Ceeclamvirinae</taxon>
        <taxon>Bixzunavirus</taxon>
        <taxon>Bixzunavirus hyro</taxon>
    </lineage>
</organism>
<keyword evidence="2" id="KW-1185">Reference proteome</keyword>
<gene>
    <name evidence="1" type="ORF">HYRO_132</name>
</gene>
<dbReference type="Gene3D" id="3.90.75.10">
    <property type="entry name" value="Homing Intron 3 (I-ppo) Encoded Endonuclease, Chain A"/>
    <property type="match status" value="1"/>
</dbReference>
<dbReference type="Proteomes" id="UP000201904">
    <property type="component" value="Segment"/>
</dbReference>
<evidence type="ECO:0000313" key="2">
    <source>
        <dbReference type="Proteomes" id="UP000201904"/>
    </source>
</evidence>
<proteinExistence type="predicted"/>
<evidence type="ECO:0000313" key="1">
    <source>
        <dbReference type="EMBL" id="ALA48323.1"/>
    </source>
</evidence>
<dbReference type="RefSeq" id="YP_009204694.1">
    <property type="nucleotide sequence ID" value="NC_028869.1"/>
</dbReference>
<dbReference type="EMBL" id="KT281790">
    <property type="protein sequence ID" value="ALA48323.1"/>
    <property type="molecule type" value="Genomic_DNA"/>
</dbReference>
<dbReference type="GeneID" id="26631271"/>